<organism evidence="2">
    <name type="scientific">Nicotiana tabacum</name>
    <name type="common">Common tobacco</name>
    <dbReference type="NCBI Taxonomy" id="4097"/>
    <lineage>
        <taxon>Eukaryota</taxon>
        <taxon>Viridiplantae</taxon>
        <taxon>Streptophyta</taxon>
        <taxon>Embryophyta</taxon>
        <taxon>Tracheophyta</taxon>
        <taxon>Spermatophyta</taxon>
        <taxon>Magnoliopsida</taxon>
        <taxon>eudicotyledons</taxon>
        <taxon>Gunneridae</taxon>
        <taxon>Pentapetalae</taxon>
        <taxon>asterids</taxon>
        <taxon>lamiids</taxon>
        <taxon>Solanales</taxon>
        <taxon>Solanaceae</taxon>
        <taxon>Nicotianoideae</taxon>
        <taxon>Nicotianeae</taxon>
        <taxon>Nicotiana</taxon>
    </lineage>
</organism>
<dbReference type="RefSeq" id="XP_016516048.1">
    <property type="nucleotide sequence ID" value="XM_016660562.1"/>
</dbReference>
<dbReference type="AlphaFoldDB" id="A0A1S4DRJ4"/>
<dbReference type="Pfam" id="PF24626">
    <property type="entry name" value="SH3_Tf2-1"/>
    <property type="match status" value="1"/>
</dbReference>
<dbReference type="PANTHER" id="PTHR46148">
    <property type="entry name" value="CHROMO DOMAIN-CONTAINING PROTEIN"/>
    <property type="match status" value="1"/>
</dbReference>
<dbReference type="KEGG" id="nta:107832695"/>
<accession>A0A1S4DRJ4</accession>
<protein>
    <recommendedName>
        <fullName evidence="1">Tf2-1-like SH3-like domain-containing protein</fullName>
    </recommendedName>
</protein>
<gene>
    <name evidence="2" type="primary">LOC107832695</name>
</gene>
<dbReference type="PANTHER" id="PTHR46148:SF60">
    <property type="entry name" value="CHROMO DOMAIN-CONTAINING PROTEIN"/>
    <property type="match status" value="1"/>
</dbReference>
<evidence type="ECO:0000259" key="1">
    <source>
        <dbReference type="Pfam" id="PF24626"/>
    </source>
</evidence>
<name>A0A1S4DRJ4_TOBAC</name>
<proteinExistence type="predicted"/>
<dbReference type="InterPro" id="IPR056924">
    <property type="entry name" value="SH3_Tf2-1"/>
</dbReference>
<evidence type="ECO:0000313" key="2">
    <source>
        <dbReference type="RefSeq" id="XP_016516048.1"/>
    </source>
</evidence>
<sequence length="113" mass="12984">MEGKKVLLRVSSIKSVMRFGRKGKLSPRYIGLFEVLEKVDEVGYRLALTPNLLGVHPVFRVSILQKYHKDQSNVLDFSLVQFDENLAYEEESIASLDRQVRKLTSKEIMSVKV</sequence>
<feature type="domain" description="Tf2-1-like SH3-like" evidence="1">
    <location>
        <begin position="3"/>
        <end position="68"/>
    </location>
</feature>
<dbReference type="OrthoDB" id="1299965at2759"/>
<reference evidence="2" key="1">
    <citation type="submission" date="2025-08" db="UniProtKB">
        <authorList>
            <consortium name="RefSeq"/>
        </authorList>
    </citation>
    <scope>IDENTIFICATION</scope>
</reference>
<dbReference type="STRING" id="4097.A0A1S4DRJ4"/>
<dbReference type="PaxDb" id="4097-A0A1S4DRJ4"/>